<dbReference type="AlphaFoldDB" id="A0AAW6ZD99"/>
<protein>
    <submittedName>
        <fullName evidence="1">DUF4411 family protein</fullName>
    </submittedName>
</protein>
<dbReference type="Proteomes" id="UP001225576">
    <property type="component" value="Unassembled WGS sequence"/>
</dbReference>
<dbReference type="InterPro" id="IPR029060">
    <property type="entry name" value="PIN-like_dom_sf"/>
</dbReference>
<dbReference type="RefSeq" id="WP_070447751.1">
    <property type="nucleotide sequence ID" value="NZ_CALTZF010000002.1"/>
</dbReference>
<evidence type="ECO:0000313" key="2">
    <source>
        <dbReference type="Proteomes" id="UP001225576"/>
    </source>
</evidence>
<comment type="caution">
    <text evidence="1">The sequence shown here is derived from an EMBL/GenBank/DDBJ whole genome shotgun (WGS) entry which is preliminary data.</text>
</comment>
<dbReference type="Gene3D" id="3.40.50.1010">
    <property type="entry name" value="5'-nuclease"/>
    <property type="match status" value="1"/>
</dbReference>
<organism evidence="1 2">
    <name type="scientific">Trueperella bernardiae</name>
    <dbReference type="NCBI Taxonomy" id="59561"/>
    <lineage>
        <taxon>Bacteria</taxon>
        <taxon>Bacillati</taxon>
        <taxon>Actinomycetota</taxon>
        <taxon>Actinomycetes</taxon>
        <taxon>Actinomycetales</taxon>
        <taxon>Actinomycetaceae</taxon>
        <taxon>Trueperella</taxon>
    </lineage>
</organism>
<reference evidence="1" key="1">
    <citation type="submission" date="2023-05" db="EMBL/GenBank/DDBJ databases">
        <title>Genomic Catalog of Human Bladder Bacteria.</title>
        <authorList>
            <person name="Du J."/>
        </authorList>
    </citation>
    <scope>NUCLEOTIDE SEQUENCE</scope>
    <source>
        <strain evidence="1">UMB1304A</strain>
    </source>
</reference>
<dbReference type="EMBL" id="JASPDQ010000007">
    <property type="protein sequence ID" value="MDK8601682.1"/>
    <property type="molecule type" value="Genomic_DNA"/>
</dbReference>
<dbReference type="Pfam" id="PF14367">
    <property type="entry name" value="DUF4411"/>
    <property type="match status" value="1"/>
</dbReference>
<gene>
    <name evidence="1" type="ORF">QP858_04295</name>
</gene>
<dbReference type="InterPro" id="IPR016541">
    <property type="entry name" value="UCP008505"/>
</dbReference>
<accession>A0AAW6ZD99</accession>
<name>A0AAW6ZD99_9ACTO</name>
<sequence>MTYLLDSNVFIQAKNLYYGFDFAPGFWSWLNMAFEQSQIHSITAVRNELVQGNDELGAWARARKDFFQEIDAPTTRYFTELSTWVYNNNFTQVARDSFTASHADFLLVTYARAHNLTLVTHETFSRGVNRVKIPNACQALGVEYTNTFDMLRQSQVRLVLSE</sequence>
<proteinExistence type="predicted"/>
<evidence type="ECO:0000313" key="1">
    <source>
        <dbReference type="EMBL" id="MDK8601682.1"/>
    </source>
</evidence>
<dbReference type="SUPFAM" id="SSF88723">
    <property type="entry name" value="PIN domain-like"/>
    <property type="match status" value="1"/>
</dbReference>